<comment type="caution">
    <text evidence="6">The sequence shown here is derived from an EMBL/GenBank/DDBJ whole genome shotgun (WGS) entry which is preliminary data.</text>
</comment>
<evidence type="ECO:0000256" key="3">
    <source>
        <dbReference type="ARBA" id="ARBA00023136"/>
    </source>
</evidence>
<evidence type="ECO:0000259" key="5">
    <source>
        <dbReference type="PROSITE" id="PS50850"/>
    </source>
</evidence>
<dbReference type="PANTHER" id="PTHR23531:SF2">
    <property type="entry name" value="PERMEASE"/>
    <property type="match status" value="1"/>
</dbReference>
<feature type="transmembrane region" description="Helical" evidence="4">
    <location>
        <begin position="115"/>
        <end position="133"/>
    </location>
</feature>
<dbReference type="Pfam" id="PF07690">
    <property type="entry name" value="MFS_1"/>
    <property type="match status" value="1"/>
</dbReference>
<dbReference type="InterPro" id="IPR020846">
    <property type="entry name" value="MFS_dom"/>
</dbReference>
<dbReference type="AlphaFoldDB" id="A0A7X1FQ47"/>
<name>A0A7X1FQ47_9SPHN</name>
<gene>
    <name evidence="6" type="ORF">H7F51_05295</name>
</gene>
<dbReference type="Gene3D" id="1.20.1250.20">
    <property type="entry name" value="MFS general substrate transporter like domains"/>
    <property type="match status" value="2"/>
</dbReference>
<feature type="transmembrane region" description="Helical" evidence="4">
    <location>
        <begin position="145"/>
        <end position="166"/>
    </location>
</feature>
<dbReference type="GO" id="GO:0022857">
    <property type="term" value="F:transmembrane transporter activity"/>
    <property type="evidence" value="ECO:0007669"/>
    <property type="project" value="InterPro"/>
</dbReference>
<feature type="transmembrane region" description="Helical" evidence="4">
    <location>
        <begin position="86"/>
        <end position="109"/>
    </location>
</feature>
<feature type="domain" description="Major facilitator superfamily (MFS) profile" evidence="5">
    <location>
        <begin position="20"/>
        <end position="393"/>
    </location>
</feature>
<dbReference type="Proteomes" id="UP000566813">
    <property type="component" value="Unassembled WGS sequence"/>
</dbReference>
<keyword evidence="2 4" id="KW-1133">Transmembrane helix</keyword>
<reference evidence="6 7" key="1">
    <citation type="submission" date="2020-08" db="EMBL/GenBank/DDBJ databases">
        <title>The genome sequence of type strain Novosphingobium flavum NBRC 111647.</title>
        <authorList>
            <person name="Liu Y."/>
        </authorList>
    </citation>
    <scope>NUCLEOTIDE SEQUENCE [LARGE SCALE GENOMIC DNA]</scope>
    <source>
        <strain evidence="6 7">NBRC 111647</strain>
    </source>
</reference>
<evidence type="ECO:0000256" key="2">
    <source>
        <dbReference type="ARBA" id="ARBA00022989"/>
    </source>
</evidence>
<feature type="transmembrane region" description="Helical" evidence="4">
    <location>
        <begin position="51"/>
        <end position="74"/>
    </location>
</feature>
<accession>A0A7X1FQ47</accession>
<evidence type="ECO:0000256" key="1">
    <source>
        <dbReference type="ARBA" id="ARBA00022692"/>
    </source>
</evidence>
<feature type="transmembrane region" description="Helical" evidence="4">
    <location>
        <begin position="305"/>
        <end position="331"/>
    </location>
</feature>
<dbReference type="InterPro" id="IPR011701">
    <property type="entry name" value="MFS"/>
</dbReference>
<organism evidence="6 7">
    <name type="scientific">Novosphingobium flavum</name>
    <dbReference type="NCBI Taxonomy" id="1778672"/>
    <lineage>
        <taxon>Bacteria</taxon>
        <taxon>Pseudomonadati</taxon>
        <taxon>Pseudomonadota</taxon>
        <taxon>Alphaproteobacteria</taxon>
        <taxon>Sphingomonadales</taxon>
        <taxon>Sphingomonadaceae</taxon>
        <taxon>Novosphingobium</taxon>
    </lineage>
</organism>
<dbReference type="PROSITE" id="PS50850">
    <property type="entry name" value="MFS"/>
    <property type="match status" value="1"/>
</dbReference>
<dbReference type="InterPro" id="IPR036259">
    <property type="entry name" value="MFS_trans_sf"/>
</dbReference>
<dbReference type="InterPro" id="IPR052714">
    <property type="entry name" value="MFS_Exporter"/>
</dbReference>
<dbReference type="SUPFAM" id="SSF103473">
    <property type="entry name" value="MFS general substrate transporter"/>
    <property type="match status" value="1"/>
</dbReference>
<evidence type="ECO:0000256" key="4">
    <source>
        <dbReference type="SAM" id="Phobius"/>
    </source>
</evidence>
<feature type="transmembrane region" description="Helical" evidence="4">
    <location>
        <begin position="211"/>
        <end position="231"/>
    </location>
</feature>
<feature type="transmembrane region" description="Helical" evidence="4">
    <location>
        <begin position="281"/>
        <end position="299"/>
    </location>
</feature>
<dbReference type="RefSeq" id="WP_185663176.1">
    <property type="nucleotide sequence ID" value="NZ_JACLAW010000003.1"/>
</dbReference>
<proteinExistence type="predicted"/>
<dbReference type="CDD" id="cd17489">
    <property type="entry name" value="MFS_YfcJ_like"/>
    <property type="match status" value="1"/>
</dbReference>
<sequence length="404" mass="42925">MHSPGIATNPHAPTRILNARFAAMFVINTLAQYAVYSMNTLTAPFAASFGAAPTVIGLVSSTFAVTAMAFKLVSSPAIDAFDRKKVLLFALSVLLAACLCDAFATSVPFLVASRLFSGTALAFLPTVCFVIVSDNLPADKMGTGMGYYTLSTVVVQASAPAVGLWISNRLGFNLTFVVVSAVVAVTILFTLAVPLERPRERRPFTFRPGSIFSAAVLAPTFILLIEAMIWSQVNTFLVLFAQSRGVLKDQIGLFFTVLALVLVISRPTIGTLADRIGSSRVLFASMFFLAAAFLTISWSHELNGFLLGAALAAFGYAGCQPTLMAICLRLVPAERRGAASCTAYLGQDIGNLIGGVLGGALVQHFGYAAMWQIMLVPLIIAAIVTIVYRRRIDFIPAETAATAA</sequence>
<keyword evidence="3 4" id="KW-0472">Membrane</keyword>
<evidence type="ECO:0000313" key="6">
    <source>
        <dbReference type="EMBL" id="MBC2664925.1"/>
    </source>
</evidence>
<feature type="transmembrane region" description="Helical" evidence="4">
    <location>
        <begin position="172"/>
        <end position="191"/>
    </location>
</feature>
<keyword evidence="7" id="KW-1185">Reference proteome</keyword>
<keyword evidence="1 4" id="KW-0812">Transmembrane</keyword>
<dbReference type="EMBL" id="JACLAW010000003">
    <property type="protein sequence ID" value="MBC2664925.1"/>
    <property type="molecule type" value="Genomic_DNA"/>
</dbReference>
<feature type="transmembrane region" description="Helical" evidence="4">
    <location>
        <begin position="251"/>
        <end position="269"/>
    </location>
</feature>
<feature type="transmembrane region" description="Helical" evidence="4">
    <location>
        <begin position="368"/>
        <end position="388"/>
    </location>
</feature>
<evidence type="ECO:0000313" key="7">
    <source>
        <dbReference type="Proteomes" id="UP000566813"/>
    </source>
</evidence>
<feature type="transmembrane region" description="Helical" evidence="4">
    <location>
        <begin position="343"/>
        <end position="362"/>
    </location>
</feature>
<feature type="transmembrane region" description="Helical" evidence="4">
    <location>
        <begin position="21"/>
        <end position="39"/>
    </location>
</feature>
<protein>
    <submittedName>
        <fullName evidence="6">MFS transporter</fullName>
    </submittedName>
</protein>
<dbReference type="PANTHER" id="PTHR23531">
    <property type="entry name" value="QUINOLENE RESISTANCE PROTEIN NORA"/>
    <property type="match status" value="1"/>
</dbReference>